<feature type="region of interest" description="Disordered" evidence="1">
    <location>
        <begin position="1"/>
        <end position="72"/>
    </location>
</feature>
<feature type="transmembrane region" description="Helical" evidence="2">
    <location>
        <begin position="90"/>
        <end position="121"/>
    </location>
</feature>
<reference evidence="4 5" key="1">
    <citation type="submission" date="2018-06" db="EMBL/GenBank/DDBJ databases">
        <title>Whole genome sequencing of a novel hydrocarbon degrading bacterial strain, PW21 isolated from oil contaminated produced water sample.</title>
        <authorList>
            <person name="Nagkirti P."/>
            <person name="Shaikh A."/>
            <person name="Gowdaman V."/>
            <person name="Engineer A.E."/>
            <person name="Dagar S."/>
            <person name="Dhakephalkar P.K."/>
        </authorList>
    </citation>
    <scope>NUCLEOTIDE SEQUENCE [LARGE SCALE GENOMIC DNA]</scope>
    <source>
        <strain evidence="4 5">PW21</strain>
    </source>
</reference>
<keyword evidence="2" id="KW-0812">Transmembrane</keyword>
<evidence type="ECO:0000256" key="1">
    <source>
        <dbReference type="SAM" id="MobiDB-lite"/>
    </source>
</evidence>
<proteinExistence type="predicted"/>
<feature type="compositionally biased region" description="Low complexity" evidence="1">
    <location>
        <begin position="53"/>
        <end position="72"/>
    </location>
</feature>
<feature type="domain" description="DUF4190" evidence="3">
    <location>
        <begin position="90"/>
        <end position="151"/>
    </location>
</feature>
<comment type="caution">
    <text evidence="4">The sequence shown here is derived from an EMBL/GenBank/DDBJ whole genome shotgun (WGS) entry which is preliminary data.</text>
</comment>
<name>A0A2W5XV27_9MICO</name>
<dbReference type="AlphaFoldDB" id="A0A2W5XV27"/>
<gene>
    <name evidence="4" type="ORF">DNL40_04865</name>
</gene>
<dbReference type="EMBL" id="QKWH01000002">
    <property type="protein sequence ID" value="PZR54248.1"/>
    <property type="molecule type" value="Genomic_DNA"/>
</dbReference>
<evidence type="ECO:0000256" key="2">
    <source>
        <dbReference type="SAM" id="Phobius"/>
    </source>
</evidence>
<dbReference type="InterPro" id="IPR025241">
    <property type="entry name" value="DUF4190"/>
</dbReference>
<evidence type="ECO:0000313" key="5">
    <source>
        <dbReference type="Proteomes" id="UP000248783"/>
    </source>
</evidence>
<dbReference type="Pfam" id="PF13828">
    <property type="entry name" value="DUF4190"/>
    <property type="match status" value="1"/>
</dbReference>
<keyword evidence="2" id="KW-1133">Transmembrane helix</keyword>
<evidence type="ECO:0000313" key="4">
    <source>
        <dbReference type="EMBL" id="PZR54248.1"/>
    </source>
</evidence>
<sequence length="176" mass="17161">MSSSDPYNPPPAGGEGRDETSGAGQAGWSQPSPGYQAPQGPSSGSPYPGGGHSPYQGYEQPGSQSSYGQSPYGQSPYGASYGPAAQTDGLAVGALVCGIVGLTVVPVLGSIAAVVLGLMSLSRLRTSGQGGKGLAVAGLVMGGVGVLGALLLVVLVFGLLGLAASAPWGYSMGSFV</sequence>
<organism evidence="4 5">
    <name type="scientific">Xylanimonas oleitrophica</name>
    <dbReference type="NCBI Taxonomy" id="2607479"/>
    <lineage>
        <taxon>Bacteria</taxon>
        <taxon>Bacillati</taxon>
        <taxon>Actinomycetota</taxon>
        <taxon>Actinomycetes</taxon>
        <taxon>Micrococcales</taxon>
        <taxon>Promicromonosporaceae</taxon>
        <taxon>Xylanimonas</taxon>
    </lineage>
</organism>
<feature type="compositionally biased region" description="Low complexity" evidence="1">
    <location>
        <begin position="29"/>
        <end position="46"/>
    </location>
</feature>
<dbReference type="Proteomes" id="UP000248783">
    <property type="component" value="Unassembled WGS sequence"/>
</dbReference>
<evidence type="ECO:0000259" key="3">
    <source>
        <dbReference type="Pfam" id="PF13828"/>
    </source>
</evidence>
<accession>A0A2W5XV27</accession>
<protein>
    <submittedName>
        <fullName evidence="4">DUF4190 domain-containing protein</fullName>
    </submittedName>
</protein>
<feature type="transmembrane region" description="Helical" evidence="2">
    <location>
        <begin position="133"/>
        <end position="166"/>
    </location>
</feature>
<dbReference type="RefSeq" id="WP_111250105.1">
    <property type="nucleotide sequence ID" value="NZ_QKWH01000002.1"/>
</dbReference>
<keyword evidence="5" id="KW-1185">Reference proteome</keyword>
<keyword evidence="2" id="KW-0472">Membrane</keyword>